<dbReference type="InterPro" id="IPR013859">
    <property type="entry name" value="Ssr4_N"/>
</dbReference>
<feature type="region of interest" description="Disordered" evidence="1">
    <location>
        <begin position="233"/>
        <end position="271"/>
    </location>
</feature>
<dbReference type="RefSeq" id="XP_007779105.1">
    <property type="nucleotide sequence ID" value="XM_007780915.1"/>
</dbReference>
<organism evidence="4 5">
    <name type="scientific">Coniosporium apollinis (strain CBS 100218)</name>
    <name type="common">Rock-inhabiting black yeast</name>
    <dbReference type="NCBI Taxonomy" id="1168221"/>
    <lineage>
        <taxon>Eukaryota</taxon>
        <taxon>Fungi</taxon>
        <taxon>Dikarya</taxon>
        <taxon>Ascomycota</taxon>
        <taxon>Pezizomycotina</taxon>
        <taxon>Dothideomycetes</taxon>
        <taxon>Dothideomycetes incertae sedis</taxon>
        <taxon>Coniosporium</taxon>
    </lineage>
</organism>
<dbReference type="AlphaFoldDB" id="R7YPL0"/>
<evidence type="ECO:0000313" key="4">
    <source>
        <dbReference type="EMBL" id="EON63788.1"/>
    </source>
</evidence>
<feature type="compositionally biased region" description="Gly residues" evidence="1">
    <location>
        <begin position="704"/>
        <end position="719"/>
    </location>
</feature>
<keyword evidence="5" id="KW-1185">Reference proteome</keyword>
<evidence type="ECO:0008006" key="6">
    <source>
        <dbReference type="Google" id="ProtNLM"/>
    </source>
</evidence>
<feature type="domain" description="SWI/SNF and RSC complexes subunit Ssr4 N-terminal" evidence="2">
    <location>
        <begin position="3"/>
        <end position="208"/>
    </location>
</feature>
<dbReference type="InterPro" id="IPR046464">
    <property type="entry name" value="SWI-SNF_Ssr4_C"/>
</dbReference>
<dbReference type="OrthoDB" id="5321006at2759"/>
<dbReference type="GO" id="GO:0006338">
    <property type="term" value="P:chromatin remodeling"/>
    <property type="evidence" value="ECO:0007669"/>
    <property type="project" value="InterPro"/>
</dbReference>
<feature type="region of interest" description="Disordered" evidence="1">
    <location>
        <begin position="689"/>
        <end position="719"/>
    </location>
</feature>
<evidence type="ECO:0000259" key="3">
    <source>
        <dbReference type="Pfam" id="PF20497"/>
    </source>
</evidence>
<feature type="region of interest" description="Disordered" evidence="1">
    <location>
        <begin position="517"/>
        <end position="582"/>
    </location>
</feature>
<feature type="domain" description="SWI/SNF and RSC complexes subunit Ssr4 C-terminal" evidence="3">
    <location>
        <begin position="275"/>
        <end position="703"/>
    </location>
</feature>
<gene>
    <name evidence="4" type="ORF">W97_03016</name>
</gene>
<feature type="region of interest" description="Disordered" evidence="1">
    <location>
        <begin position="612"/>
        <end position="662"/>
    </location>
</feature>
<feature type="compositionally biased region" description="Low complexity" evidence="1">
    <location>
        <begin position="624"/>
        <end position="633"/>
    </location>
</feature>
<dbReference type="STRING" id="1168221.R7YPL0"/>
<evidence type="ECO:0000256" key="1">
    <source>
        <dbReference type="SAM" id="MobiDB-lite"/>
    </source>
</evidence>
<reference evidence="5" key="1">
    <citation type="submission" date="2012-06" db="EMBL/GenBank/DDBJ databases">
        <title>The genome sequence of Coniosporium apollinis CBS 100218.</title>
        <authorList>
            <consortium name="The Broad Institute Genome Sequencing Platform"/>
            <person name="Cuomo C."/>
            <person name="Gorbushina A."/>
            <person name="Noack S."/>
            <person name="Walker B."/>
            <person name="Young S.K."/>
            <person name="Zeng Q."/>
            <person name="Gargeya S."/>
            <person name="Fitzgerald M."/>
            <person name="Haas B."/>
            <person name="Abouelleil A."/>
            <person name="Alvarado L."/>
            <person name="Arachchi H.M."/>
            <person name="Berlin A.M."/>
            <person name="Chapman S.B."/>
            <person name="Goldberg J."/>
            <person name="Griggs A."/>
            <person name="Gujja S."/>
            <person name="Hansen M."/>
            <person name="Howarth C."/>
            <person name="Imamovic A."/>
            <person name="Larimer J."/>
            <person name="McCowan C."/>
            <person name="Montmayeur A."/>
            <person name="Murphy C."/>
            <person name="Neiman D."/>
            <person name="Pearson M."/>
            <person name="Priest M."/>
            <person name="Roberts A."/>
            <person name="Saif S."/>
            <person name="Shea T."/>
            <person name="Sisk P."/>
            <person name="Sykes S."/>
            <person name="Wortman J."/>
            <person name="Nusbaum C."/>
            <person name="Birren B."/>
        </authorList>
    </citation>
    <scope>NUCLEOTIDE SEQUENCE [LARGE SCALE GENOMIC DNA]</scope>
    <source>
        <strain evidence="5">CBS 100218</strain>
    </source>
</reference>
<feature type="compositionally biased region" description="Pro residues" evidence="1">
    <location>
        <begin position="240"/>
        <end position="254"/>
    </location>
</feature>
<feature type="compositionally biased region" description="Polar residues" evidence="1">
    <location>
        <begin position="528"/>
        <end position="544"/>
    </location>
</feature>
<proteinExistence type="predicted"/>
<evidence type="ECO:0000313" key="5">
    <source>
        <dbReference type="Proteomes" id="UP000016924"/>
    </source>
</evidence>
<dbReference type="OMA" id="RKEFMLH"/>
<sequence>MQQDPSAGVPPALLPHVHLISDYRYPTLAHLRPEDALSYLLEAPRVVKDQAAVAWTYLHNPPNDGMVFLEWMSPQRRQFASDPYIWADPEASFNIEVRGYTMEMVMHRSGYLPGELISTHCRRRFRIVNKNPAAPGPPPDNSLWLVHYGPADPQNRYPVNRISMIPDMHRIRAERQYLESQGQLLRKPFMLHDRLNWPQINFTGALPGMPSQVGAAYPNPMQQMARNAQYYPQAQGGVVGPPPAKRPRQVPPSQLPGSGPAGVQPTAGMAHDPFLEDEENHALGDLLDHLTPRDISTMRYTQHHEWMEEILSSPYAAGQIAPVDLGLGLMGELSQLTDGLFDAPNAEPMRDLSKPNAPDQRVQTINKDQLEEFEKRVSAFMAAEQAEIEKMKTEHAKKMADLKRSIKTYMQAEKRLRDAVWESSETRHQPGKETVDEVVQYVEKTLGVTTAPRKDVVCVEKGGLVENDPDQVDLNGNGNAPADLFFESGAANGILGDGTMDADSLLLEQYTTHSMGSTPAANLVPPHLSNTGSQDQSAGATPSAISAVPAQGAQTQSHSGLGAEGQQDVAGMPSMDDMDFDVDVDMTGLTNDVVDEKAGDGDWVVVEQSGESQVVGADSGVQQTTNTDTNTNTSAAGGGQDASVLSNDASAPMPPDDANAGSLFGGADFGAFDTLDSAGDALAEYTSAGDDLGLDLDNEAFGDFGAGEEQGGAQDGGVA</sequence>
<evidence type="ECO:0000259" key="2">
    <source>
        <dbReference type="Pfam" id="PF08549"/>
    </source>
</evidence>
<accession>R7YPL0</accession>
<dbReference type="Proteomes" id="UP000016924">
    <property type="component" value="Unassembled WGS sequence"/>
</dbReference>
<protein>
    <recommendedName>
        <fullName evidence="6">DUF1750-domain-containing protein</fullName>
    </recommendedName>
</protein>
<dbReference type="HOGENOM" id="CLU_013398_0_0_1"/>
<dbReference type="GeneID" id="19900327"/>
<dbReference type="Pfam" id="PF20497">
    <property type="entry name" value="SWI-SNF_Ssr4_C"/>
    <property type="match status" value="1"/>
</dbReference>
<dbReference type="Pfam" id="PF08549">
    <property type="entry name" value="SWI-SNF_Ssr4_N"/>
    <property type="match status" value="1"/>
</dbReference>
<dbReference type="eggNOG" id="ENOG502S04K">
    <property type="taxonomic scope" value="Eukaryota"/>
</dbReference>
<name>R7YPL0_CONA1</name>
<dbReference type="EMBL" id="JH767565">
    <property type="protein sequence ID" value="EON63788.1"/>
    <property type="molecule type" value="Genomic_DNA"/>
</dbReference>